<feature type="domain" description="Casparian strip membrane protein" evidence="9">
    <location>
        <begin position="105"/>
        <end position="155"/>
    </location>
</feature>
<keyword evidence="11" id="KW-1185">Reference proteome</keyword>
<evidence type="ECO:0000256" key="4">
    <source>
        <dbReference type="ARBA" id="ARBA00022475"/>
    </source>
</evidence>
<sequence length="238" mass="25927">MGRASPLAPCMAVAPTFLYILLILIWVLKKQLIHQTTETNPVPNVEYKMSTNGEAAPAVVIPVEDRATDTRAKAPVAAAPPPAPAPRSFPFLMRKTAKGVGGCKRVLAFLDFVLRLCGIAATLVAAVTMGTTNETLPFFTQLFQFRANFTDLPALLLPRALHSLLDRRHRSPTGHLPKASSLYLRFTHNGSSEANWVAICLQFDGFCQRISGAVVAAFIAVVFFMALLLISGLLLRKR</sequence>
<evidence type="ECO:0000256" key="8">
    <source>
        <dbReference type="RuleBase" id="RU361233"/>
    </source>
</evidence>
<evidence type="ECO:0000313" key="10">
    <source>
        <dbReference type="EMBL" id="KAG6500443.1"/>
    </source>
</evidence>
<proteinExistence type="inferred from homology"/>
<gene>
    <name evidence="10" type="ORF">ZIOFF_040288</name>
</gene>
<dbReference type="EMBL" id="JACMSC010000011">
    <property type="protein sequence ID" value="KAG6500443.1"/>
    <property type="molecule type" value="Genomic_DNA"/>
</dbReference>
<dbReference type="Pfam" id="PF04535">
    <property type="entry name" value="CASP_dom"/>
    <property type="match status" value="2"/>
</dbReference>
<dbReference type="Proteomes" id="UP000734854">
    <property type="component" value="Unassembled WGS sequence"/>
</dbReference>
<comment type="caution">
    <text evidence="8">Lacks conserved residue(s) required for the propagation of feature annotation.</text>
</comment>
<feature type="transmembrane region" description="Helical" evidence="8">
    <location>
        <begin position="106"/>
        <end position="129"/>
    </location>
</feature>
<reference evidence="10 11" key="1">
    <citation type="submission" date="2020-08" db="EMBL/GenBank/DDBJ databases">
        <title>Plant Genome Project.</title>
        <authorList>
            <person name="Zhang R.-G."/>
        </authorList>
    </citation>
    <scope>NUCLEOTIDE SEQUENCE [LARGE SCALE GENOMIC DNA]</scope>
    <source>
        <tissue evidence="10">Rhizome</tissue>
    </source>
</reference>
<keyword evidence="6 8" id="KW-1133">Transmembrane helix</keyword>
<evidence type="ECO:0000256" key="1">
    <source>
        <dbReference type="ARBA" id="ARBA00004651"/>
    </source>
</evidence>
<comment type="caution">
    <text evidence="10">The sequence shown here is derived from an EMBL/GenBank/DDBJ whole genome shotgun (WGS) entry which is preliminary data.</text>
</comment>
<keyword evidence="7 8" id="KW-0472">Membrane</keyword>
<evidence type="ECO:0000256" key="6">
    <source>
        <dbReference type="ARBA" id="ARBA00022989"/>
    </source>
</evidence>
<evidence type="ECO:0000256" key="5">
    <source>
        <dbReference type="ARBA" id="ARBA00022692"/>
    </source>
</evidence>
<dbReference type="InterPro" id="IPR006702">
    <property type="entry name" value="CASP_dom"/>
</dbReference>
<keyword evidence="4 8" id="KW-1003">Cell membrane</keyword>
<feature type="transmembrane region" description="Helical" evidence="8">
    <location>
        <begin position="213"/>
        <end position="235"/>
    </location>
</feature>
<protein>
    <recommendedName>
        <fullName evidence="8">CASP-like protein</fullName>
    </recommendedName>
</protein>
<evidence type="ECO:0000259" key="9">
    <source>
        <dbReference type="Pfam" id="PF04535"/>
    </source>
</evidence>
<keyword evidence="5 8" id="KW-0812">Transmembrane</keyword>
<dbReference type="PANTHER" id="PTHR36488:SF11">
    <property type="entry name" value="CASP-LIKE PROTEIN"/>
    <property type="match status" value="1"/>
</dbReference>
<evidence type="ECO:0000256" key="3">
    <source>
        <dbReference type="ARBA" id="ARBA00011489"/>
    </source>
</evidence>
<feature type="transmembrane region" description="Helical" evidence="8">
    <location>
        <begin position="6"/>
        <end position="28"/>
    </location>
</feature>
<comment type="subunit">
    <text evidence="3 8">Homodimer and heterodimers.</text>
</comment>
<dbReference type="NCBIfam" id="TIGR01569">
    <property type="entry name" value="A_tha_TIGR01569"/>
    <property type="match status" value="1"/>
</dbReference>
<evidence type="ECO:0000256" key="2">
    <source>
        <dbReference type="ARBA" id="ARBA00007651"/>
    </source>
</evidence>
<name>A0A8J5GF70_ZINOF</name>
<comment type="similarity">
    <text evidence="2 8">Belongs to the Casparian strip membrane proteins (CASP) family.</text>
</comment>
<comment type="subcellular location">
    <subcellularLocation>
        <location evidence="1 8">Cell membrane</location>
        <topology evidence="1 8">Multi-pass membrane protein</topology>
    </subcellularLocation>
</comment>
<dbReference type="InterPro" id="IPR044173">
    <property type="entry name" value="CASPL"/>
</dbReference>
<organism evidence="10 11">
    <name type="scientific">Zingiber officinale</name>
    <name type="common">Ginger</name>
    <name type="synonym">Amomum zingiber</name>
    <dbReference type="NCBI Taxonomy" id="94328"/>
    <lineage>
        <taxon>Eukaryota</taxon>
        <taxon>Viridiplantae</taxon>
        <taxon>Streptophyta</taxon>
        <taxon>Embryophyta</taxon>
        <taxon>Tracheophyta</taxon>
        <taxon>Spermatophyta</taxon>
        <taxon>Magnoliopsida</taxon>
        <taxon>Liliopsida</taxon>
        <taxon>Zingiberales</taxon>
        <taxon>Zingiberaceae</taxon>
        <taxon>Zingiber</taxon>
    </lineage>
</organism>
<feature type="domain" description="Casparian strip membrane protein" evidence="9">
    <location>
        <begin position="186"/>
        <end position="223"/>
    </location>
</feature>
<evidence type="ECO:0000313" key="11">
    <source>
        <dbReference type="Proteomes" id="UP000734854"/>
    </source>
</evidence>
<dbReference type="PANTHER" id="PTHR36488">
    <property type="entry name" value="CASP-LIKE PROTEIN 1U1"/>
    <property type="match status" value="1"/>
</dbReference>
<dbReference type="InterPro" id="IPR006459">
    <property type="entry name" value="CASP/CASPL"/>
</dbReference>
<accession>A0A8J5GF70</accession>
<dbReference type="GO" id="GO:0005886">
    <property type="term" value="C:plasma membrane"/>
    <property type="evidence" value="ECO:0007669"/>
    <property type="project" value="UniProtKB-SubCell"/>
</dbReference>
<evidence type="ECO:0000256" key="7">
    <source>
        <dbReference type="ARBA" id="ARBA00023136"/>
    </source>
</evidence>
<dbReference type="AlphaFoldDB" id="A0A8J5GF70"/>